<keyword evidence="2" id="KW-1185">Reference proteome</keyword>
<proteinExistence type="predicted"/>
<evidence type="ECO:0000313" key="1">
    <source>
        <dbReference type="EMBL" id="MEJ8306735.1"/>
    </source>
</evidence>
<dbReference type="Proteomes" id="UP001380953">
    <property type="component" value="Unassembled WGS sequence"/>
</dbReference>
<sequence>MQRKKPITPFGWEIKRRLAELEMDQKTFCELYDIPPSRLSNIINGSRKAAKHRKQVSILLGLSDSSATSLFADEDSRSAEAAGTGR</sequence>
<gene>
    <name evidence="1" type="ORF">WKI47_22745</name>
</gene>
<name>A0ACC6PIB8_9BACL</name>
<protein>
    <submittedName>
        <fullName evidence="1">Uncharacterized protein</fullName>
    </submittedName>
</protein>
<comment type="caution">
    <text evidence="1">The sequence shown here is derived from an EMBL/GenBank/DDBJ whole genome shotgun (WGS) entry which is preliminary data.</text>
</comment>
<reference evidence="1" key="1">
    <citation type="submission" date="2024-03" db="EMBL/GenBank/DDBJ databases">
        <title>Whole genome sequecning of epiphytes from Marcgravia umbellata leaves.</title>
        <authorList>
            <person name="Kumar G."/>
            <person name="Savka M.A."/>
        </authorList>
    </citation>
    <scope>NUCLEOTIDE SEQUENCE</scope>
    <source>
        <strain evidence="1">RIT_BL5</strain>
    </source>
</reference>
<evidence type="ECO:0000313" key="2">
    <source>
        <dbReference type="Proteomes" id="UP001380953"/>
    </source>
</evidence>
<accession>A0ACC6PIB8</accession>
<organism evidence="1 2">
    <name type="scientific">Saccharibacillus sacchari</name>
    <dbReference type="NCBI Taxonomy" id="456493"/>
    <lineage>
        <taxon>Bacteria</taxon>
        <taxon>Bacillati</taxon>
        <taxon>Bacillota</taxon>
        <taxon>Bacilli</taxon>
        <taxon>Bacillales</taxon>
        <taxon>Paenibacillaceae</taxon>
        <taxon>Saccharibacillus</taxon>
    </lineage>
</organism>
<dbReference type="EMBL" id="JBBKAR010000056">
    <property type="protein sequence ID" value="MEJ8306735.1"/>
    <property type="molecule type" value="Genomic_DNA"/>
</dbReference>